<gene>
    <name evidence="4" type="ORF">INT45_006284</name>
</gene>
<name>A0A8H7S1K0_9FUNG</name>
<dbReference type="Pfam" id="PF25340">
    <property type="entry name" value="BCD_RFX"/>
    <property type="match status" value="1"/>
</dbReference>
<dbReference type="InterPro" id="IPR036390">
    <property type="entry name" value="WH_DNA-bd_sf"/>
</dbReference>
<keyword evidence="5" id="KW-1185">Reference proteome</keyword>
<dbReference type="GO" id="GO:0000978">
    <property type="term" value="F:RNA polymerase II cis-regulatory region sequence-specific DNA binding"/>
    <property type="evidence" value="ECO:0007669"/>
    <property type="project" value="TreeGrafter"/>
</dbReference>
<dbReference type="SUPFAM" id="SSF46785">
    <property type="entry name" value="Winged helix' DNA-binding domain"/>
    <property type="match status" value="1"/>
</dbReference>
<evidence type="ECO:0000259" key="3">
    <source>
        <dbReference type="PROSITE" id="PS51526"/>
    </source>
</evidence>
<feature type="region of interest" description="Disordered" evidence="2">
    <location>
        <begin position="408"/>
        <end position="438"/>
    </location>
</feature>
<dbReference type="GO" id="GO:0000981">
    <property type="term" value="F:DNA-binding transcription factor activity, RNA polymerase II-specific"/>
    <property type="evidence" value="ECO:0007669"/>
    <property type="project" value="TreeGrafter"/>
</dbReference>
<dbReference type="Gene3D" id="1.10.10.10">
    <property type="entry name" value="Winged helix-like DNA-binding domain superfamily/Winged helix DNA-binding domain"/>
    <property type="match status" value="1"/>
</dbReference>
<dbReference type="AlphaFoldDB" id="A0A8H7S1K0"/>
<dbReference type="OrthoDB" id="10056949at2759"/>
<dbReference type="InterPro" id="IPR039779">
    <property type="entry name" value="RFX-like"/>
</dbReference>
<evidence type="ECO:0000313" key="5">
    <source>
        <dbReference type="Proteomes" id="UP000646827"/>
    </source>
</evidence>
<dbReference type="Pfam" id="PF02257">
    <property type="entry name" value="RFX_DNA_binding"/>
    <property type="match status" value="1"/>
</dbReference>
<evidence type="ECO:0000313" key="4">
    <source>
        <dbReference type="EMBL" id="KAG2219841.1"/>
    </source>
</evidence>
<proteinExistence type="predicted"/>
<reference evidence="4 5" key="1">
    <citation type="submission" date="2020-12" db="EMBL/GenBank/DDBJ databases">
        <title>Metabolic potential, ecology and presence of endohyphal bacteria is reflected in genomic diversity of Mucoromycotina.</title>
        <authorList>
            <person name="Muszewska A."/>
            <person name="Okrasinska A."/>
            <person name="Steczkiewicz K."/>
            <person name="Drgas O."/>
            <person name="Orlowska M."/>
            <person name="Perlinska-Lenart U."/>
            <person name="Aleksandrzak-Piekarczyk T."/>
            <person name="Szatraj K."/>
            <person name="Zielenkiewicz U."/>
            <person name="Pilsyk S."/>
            <person name="Malc E."/>
            <person name="Mieczkowski P."/>
            <person name="Kruszewska J.S."/>
            <person name="Biernat P."/>
            <person name="Pawlowska J."/>
        </authorList>
    </citation>
    <scope>NUCLEOTIDE SEQUENCE [LARGE SCALE GENOMIC DNA]</scope>
    <source>
        <strain evidence="4 5">CBS 142.35</strain>
    </source>
</reference>
<dbReference type="Proteomes" id="UP000646827">
    <property type="component" value="Unassembled WGS sequence"/>
</dbReference>
<keyword evidence="1" id="KW-0238">DNA-binding</keyword>
<dbReference type="InterPro" id="IPR003150">
    <property type="entry name" value="DNA-bd_RFX"/>
</dbReference>
<accession>A0A8H7S1K0</accession>
<organism evidence="4 5">
    <name type="scientific">Circinella minor</name>
    <dbReference type="NCBI Taxonomy" id="1195481"/>
    <lineage>
        <taxon>Eukaryota</taxon>
        <taxon>Fungi</taxon>
        <taxon>Fungi incertae sedis</taxon>
        <taxon>Mucoromycota</taxon>
        <taxon>Mucoromycotina</taxon>
        <taxon>Mucoromycetes</taxon>
        <taxon>Mucorales</taxon>
        <taxon>Lichtheimiaceae</taxon>
        <taxon>Circinella</taxon>
    </lineage>
</organism>
<feature type="compositionally biased region" description="Low complexity" evidence="2">
    <location>
        <begin position="142"/>
        <end position="162"/>
    </location>
</feature>
<feature type="domain" description="RFX-type winged-helix" evidence="3">
    <location>
        <begin position="16"/>
        <end position="102"/>
    </location>
</feature>
<dbReference type="InterPro" id="IPR036388">
    <property type="entry name" value="WH-like_DNA-bd_sf"/>
</dbReference>
<evidence type="ECO:0000256" key="1">
    <source>
        <dbReference type="ARBA" id="ARBA00023125"/>
    </source>
</evidence>
<dbReference type="InterPro" id="IPR057321">
    <property type="entry name" value="RFX1-4/6/8-like_BCD"/>
</dbReference>
<dbReference type="PANTHER" id="PTHR12619">
    <property type="entry name" value="RFX TRANSCRIPTION FACTOR FAMILY"/>
    <property type="match status" value="1"/>
</dbReference>
<dbReference type="PROSITE" id="PS51526">
    <property type="entry name" value="RFX_DBD"/>
    <property type="match status" value="1"/>
</dbReference>
<feature type="region of interest" description="Disordered" evidence="2">
    <location>
        <begin position="136"/>
        <end position="162"/>
    </location>
</feature>
<protein>
    <recommendedName>
        <fullName evidence="3">RFX-type winged-helix domain-containing protein</fullName>
    </recommendedName>
</protein>
<evidence type="ECO:0000256" key="2">
    <source>
        <dbReference type="SAM" id="MobiDB-lite"/>
    </source>
</evidence>
<dbReference type="PANTHER" id="PTHR12619:SF5">
    <property type="entry name" value="TRANSCRIPTION FACTOR RFX4"/>
    <property type="match status" value="1"/>
</dbReference>
<comment type="caution">
    <text evidence="4">The sequence shown here is derived from an EMBL/GenBank/DDBJ whole genome shotgun (WGS) entry which is preliminary data.</text>
</comment>
<dbReference type="EMBL" id="JAEPRB010000162">
    <property type="protein sequence ID" value="KAG2219841.1"/>
    <property type="molecule type" value="Genomic_DNA"/>
</dbReference>
<sequence>MPPAQNRSLPTEHETTIQWLKDNYRECVTTQMDNSNIIGIPRASVYERYQQQYNQQRTAVKSPVNSATFGKLVRSVFPNIKARRLGNRGQSKYYYCGIIQIDTPPLTTTTTTTHSRVSVAGGSTLENDEMMNIDTDNESSKQQEAVDGQQVQQQQQQDEPQPQDIINDAIISFYYPTIDAEVDMSIIPSRLSKWSSTLLDTIPIALKQRYPQELVDNKLLVAKIFSTKLERIIHLNFLAQASNQVLLEHGDSMLEMWRQIDLHNISDRAGWIIGDKDTIIGEQFDQIIVLLQKSSSAEESPHTMIRNWIDWIDSVMNLHISNGQGYDHIKQIGRIWSMYTSVAKREMELQKKKNNETNSAIIECKLLFSDYFERIWVFTNDYIHYLIEQEIAKRNAELLFVYDDEDDYSQRGTPLPPYSIDSGPSPDYMSTTTTTPQTITTTPQRMMSFMNENS</sequence>